<evidence type="ECO:0000256" key="1">
    <source>
        <dbReference type="ARBA" id="ARBA00008172"/>
    </source>
</evidence>
<dbReference type="InterPro" id="IPR035093">
    <property type="entry name" value="RelE/ParE_toxin_dom_sf"/>
</dbReference>
<evidence type="ECO:0000256" key="2">
    <source>
        <dbReference type="ARBA" id="ARBA00022649"/>
    </source>
</evidence>
<evidence type="ECO:0000313" key="7">
    <source>
        <dbReference type="EMBL" id="QOY90974.1"/>
    </source>
</evidence>
<evidence type="ECO:0000256" key="5">
    <source>
        <dbReference type="ARBA" id="ARBA00022801"/>
    </source>
</evidence>
<accession>A0A7S7NXG0</accession>
<dbReference type="GO" id="GO:0006401">
    <property type="term" value="P:RNA catabolic process"/>
    <property type="evidence" value="ECO:0007669"/>
    <property type="project" value="InterPro"/>
</dbReference>
<keyword evidence="5" id="KW-0378">Hydrolase</keyword>
<dbReference type="Gene3D" id="3.30.2310.20">
    <property type="entry name" value="RelE-like"/>
    <property type="match status" value="1"/>
</dbReference>
<organism evidence="7 8">
    <name type="scientific">Paludibaculum fermentans</name>
    <dbReference type="NCBI Taxonomy" id="1473598"/>
    <lineage>
        <taxon>Bacteria</taxon>
        <taxon>Pseudomonadati</taxon>
        <taxon>Acidobacteriota</taxon>
        <taxon>Terriglobia</taxon>
        <taxon>Bryobacterales</taxon>
        <taxon>Bryobacteraceae</taxon>
        <taxon>Paludibaculum</taxon>
    </lineage>
</organism>
<keyword evidence="8" id="KW-1185">Reference proteome</keyword>
<dbReference type="PANTHER" id="PTHR38039:SF1">
    <property type="entry name" value="TOXIN YOEB"/>
    <property type="match status" value="1"/>
</dbReference>
<protein>
    <recommendedName>
        <fullName evidence="6">Putative mRNA interferase YoeB</fullName>
    </recommendedName>
</protein>
<dbReference type="SUPFAM" id="SSF143011">
    <property type="entry name" value="RelE-like"/>
    <property type="match status" value="1"/>
</dbReference>
<dbReference type="EMBL" id="CP063849">
    <property type="protein sequence ID" value="QOY90974.1"/>
    <property type="molecule type" value="Genomic_DNA"/>
</dbReference>
<dbReference type="GO" id="GO:0016787">
    <property type="term" value="F:hydrolase activity"/>
    <property type="evidence" value="ECO:0007669"/>
    <property type="project" value="UniProtKB-KW"/>
</dbReference>
<dbReference type="PANTHER" id="PTHR38039">
    <property type="entry name" value="TOXIN YOEB"/>
    <property type="match status" value="1"/>
</dbReference>
<sequence>MSACIRPTAWLCGPDKAVGTGKKHRETRGHREGLVALFRQRLLKSECGVAGRVLHLVERVMRDPFGGGTGKPGPLKQVLALCWSRRVTQEHRLVYPVADESAGFRQARITIEWDDKKR</sequence>
<dbReference type="RefSeq" id="WP_194452631.1">
    <property type="nucleotide sequence ID" value="NZ_CP063849.1"/>
</dbReference>
<dbReference type="AlphaFoldDB" id="A0A7S7NXG0"/>
<dbReference type="NCBIfam" id="TIGR02116">
    <property type="entry name" value="toxin_Txe_YoeB"/>
    <property type="match status" value="1"/>
</dbReference>
<gene>
    <name evidence="7" type="ORF">IRI77_13810</name>
</gene>
<dbReference type="InterPro" id="IPR009614">
    <property type="entry name" value="YoeB_toxin"/>
</dbReference>
<keyword evidence="4" id="KW-0255">Endonuclease</keyword>
<dbReference type="GO" id="GO:0004519">
    <property type="term" value="F:endonuclease activity"/>
    <property type="evidence" value="ECO:0007669"/>
    <property type="project" value="UniProtKB-KW"/>
</dbReference>
<keyword evidence="2" id="KW-1277">Toxin-antitoxin system</keyword>
<evidence type="ECO:0000313" key="8">
    <source>
        <dbReference type="Proteomes" id="UP000593892"/>
    </source>
</evidence>
<reference evidence="7 8" key="1">
    <citation type="submission" date="2020-10" db="EMBL/GenBank/DDBJ databases">
        <title>Complete genome sequence of Paludibaculum fermentans P105T, a facultatively anaerobic acidobacterium capable of dissimilatory Fe(III) reduction.</title>
        <authorList>
            <person name="Dedysh S.N."/>
            <person name="Beletsky A.V."/>
            <person name="Kulichevskaya I.S."/>
            <person name="Mardanov A.V."/>
            <person name="Ravin N.V."/>
        </authorList>
    </citation>
    <scope>NUCLEOTIDE SEQUENCE [LARGE SCALE GENOMIC DNA]</scope>
    <source>
        <strain evidence="7 8">P105</strain>
    </source>
</reference>
<dbReference type="KEGG" id="pfer:IRI77_13810"/>
<comment type="similarity">
    <text evidence="1">Belongs to the YoeB family.</text>
</comment>
<dbReference type="Pfam" id="PF06769">
    <property type="entry name" value="YoeB_toxin"/>
    <property type="match status" value="1"/>
</dbReference>
<keyword evidence="3" id="KW-0540">Nuclease</keyword>
<dbReference type="Proteomes" id="UP000593892">
    <property type="component" value="Chromosome"/>
</dbReference>
<name>A0A7S7NXG0_PALFE</name>
<evidence type="ECO:0000256" key="6">
    <source>
        <dbReference type="ARBA" id="ARBA00030388"/>
    </source>
</evidence>
<evidence type="ECO:0000256" key="3">
    <source>
        <dbReference type="ARBA" id="ARBA00022722"/>
    </source>
</evidence>
<evidence type="ECO:0000256" key="4">
    <source>
        <dbReference type="ARBA" id="ARBA00022759"/>
    </source>
</evidence>
<proteinExistence type="inferred from homology"/>